<dbReference type="EMBL" id="LVEN01000001">
    <property type="protein sequence ID" value="OCB78202.1"/>
    <property type="molecule type" value="Genomic_DNA"/>
</dbReference>
<comment type="caution">
    <text evidence="2">The sequence shown here is derived from an EMBL/GenBank/DDBJ whole genome shotgun (WGS) entry which is preliminary data.</text>
</comment>
<keyword evidence="3" id="KW-1185">Reference proteome</keyword>
<protein>
    <submittedName>
        <fullName evidence="2">Uncharacterized protein</fullName>
    </submittedName>
</protein>
<dbReference type="RefSeq" id="WP_065447527.1">
    <property type="nucleotide sequence ID" value="NZ_LVEN01000001.1"/>
</dbReference>
<gene>
    <name evidence="2" type="ORF">FLP_00405</name>
</gene>
<name>A0ABX2XPK8_9FLAO</name>
<proteinExistence type="predicted"/>
<reference evidence="3" key="1">
    <citation type="submission" date="2016-03" db="EMBL/GenBank/DDBJ databases">
        <title>Draft genome sequence of Paenibacillus glacialis DSM 22343.</title>
        <authorList>
            <person name="Shin S.-K."/>
            <person name="Yi H."/>
        </authorList>
    </citation>
    <scope>NUCLEOTIDE SEQUENCE [LARGE SCALE GENOMIC DNA]</scope>
    <source>
        <strain evidence="3">CCUG 60099</strain>
    </source>
</reference>
<evidence type="ECO:0000313" key="2">
    <source>
        <dbReference type="EMBL" id="OCB78202.1"/>
    </source>
</evidence>
<feature type="region of interest" description="Disordered" evidence="1">
    <location>
        <begin position="37"/>
        <end position="64"/>
    </location>
</feature>
<organism evidence="2 3">
    <name type="scientific">Flavobacterium piscis</name>
    <dbReference type="NCBI Taxonomy" id="1114874"/>
    <lineage>
        <taxon>Bacteria</taxon>
        <taxon>Pseudomonadati</taxon>
        <taxon>Bacteroidota</taxon>
        <taxon>Flavobacteriia</taxon>
        <taxon>Flavobacteriales</taxon>
        <taxon>Flavobacteriaceae</taxon>
        <taxon>Flavobacterium</taxon>
    </lineage>
</organism>
<accession>A0ABX2XPK8</accession>
<dbReference type="Proteomes" id="UP000093343">
    <property type="component" value="Unassembled WGS sequence"/>
</dbReference>
<sequence>MKNSNNKSYDQLKKCPYHVSVYGEKSCELIYTTKYKGDWGDWDEAPNKSSKSKPKENGTKNSKA</sequence>
<evidence type="ECO:0000313" key="3">
    <source>
        <dbReference type="Proteomes" id="UP000093343"/>
    </source>
</evidence>
<evidence type="ECO:0000256" key="1">
    <source>
        <dbReference type="SAM" id="MobiDB-lite"/>
    </source>
</evidence>